<feature type="region of interest" description="Disordered" evidence="1">
    <location>
        <begin position="133"/>
        <end position="161"/>
    </location>
</feature>
<dbReference type="EMBL" id="MT732432">
    <property type="protein sequence ID" value="QQV89697.1"/>
    <property type="molecule type" value="Genomic_DNA"/>
</dbReference>
<organism evidence="2 3">
    <name type="scientific">Cellulophaga phage Calle_1</name>
    <dbReference type="NCBI Taxonomy" id="2745643"/>
    <lineage>
        <taxon>Viruses</taxon>
        <taxon>Duplodnaviria</taxon>
        <taxon>Heunggongvirae</taxon>
        <taxon>Uroviricota</taxon>
        <taxon>Caudoviricetes</taxon>
        <taxon>Pervagoviridae</taxon>
        <taxon>Callevirus</taxon>
        <taxon>Callevirus Calle</taxon>
    </lineage>
</organism>
<name>A0A8E5EAY3_9CAUD</name>
<keyword evidence="3" id="KW-1185">Reference proteome</keyword>
<feature type="compositionally biased region" description="Basic and acidic residues" evidence="1">
    <location>
        <begin position="141"/>
        <end position="161"/>
    </location>
</feature>
<reference evidence="2 3" key="1">
    <citation type="submission" date="2020-07" db="EMBL/GenBank/DDBJ databases">
        <title>Highly diverse flavobacterial phages as mortality factor during North Sea spring blooms.</title>
        <authorList>
            <person name="Bartlau N."/>
            <person name="Wichels A."/>
            <person name="Krohne G."/>
            <person name="Adriaenssens E.M."/>
            <person name="Heins A."/>
            <person name="Fuchs B.M."/>
            <person name="Amann R."/>
            <person name="Moraru C."/>
        </authorList>
    </citation>
    <scope>NUCLEOTIDE SEQUENCE [LARGE SCALE GENOMIC DNA]</scope>
</reference>
<gene>
    <name evidence="2" type="ORF">Calle1_33</name>
</gene>
<sequence>MANVSSYQKNVNDVNKALKAEGKTLGGCVKMLLIFKNEIKLSEPAIELLTFIRDDSDAFKKFKKTVRTSKYKGKDLGTYSAYYVLQTLHKTLKVAKDMTTEPIEAKKEVAKPATEVRTPEQIKAAKDRAKKAAATRAANKAKKEAAKKAEAKKEVLEPVMA</sequence>
<evidence type="ECO:0000313" key="3">
    <source>
        <dbReference type="Proteomes" id="UP000693797"/>
    </source>
</evidence>
<dbReference type="Proteomes" id="UP000693797">
    <property type="component" value="Segment"/>
</dbReference>
<accession>A0A8E5EAY3</accession>
<proteinExistence type="predicted"/>
<evidence type="ECO:0000256" key="1">
    <source>
        <dbReference type="SAM" id="MobiDB-lite"/>
    </source>
</evidence>
<protein>
    <submittedName>
        <fullName evidence="2">Uncharacterized protein</fullName>
    </submittedName>
</protein>
<evidence type="ECO:0000313" key="2">
    <source>
        <dbReference type="EMBL" id="QQV89697.1"/>
    </source>
</evidence>